<dbReference type="EC" id="2.3.1.274" evidence="8 10"/>
<proteinExistence type="inferred from homology"/>
<evidence type="ECO:0000256" key="2">
    <source>
        <dbReference type="ARBA" id="ARBA00022490"/>
    </source>
</evidence>
<dbReference type="AlphaFoldDB" id="A0A449AQ59"/>
<keyword evidence="3 10" id="KW-0444">Lipid biosynthesis</keyword>
<dbReference type="GO" id="GO:0043811">
    <property type="term" value="F:phosphate:acyl-[acyl carrier protein] acyltransferase activity"/>
    <property type="evidence" value="ECO:0007669"/>
    <property type="project" value="UniProtKB-UniRule"/>
</dbReference>
<dbReference type="Pfam" id="PF02504">
    <property type="entry name" value="FA_synthesis"/>
    <property type="match status" value="1"/>
</dbReference>
<evidence type="ECO:0000256" key="5">
    <source>
        <dbReference type="ARBA" id="ARBA00023098"/>
    </source>
</evidence>
<gene>
    <name evidence="10 11" type="primary">plsX</name>
    <name evidence="11" type="ORF">NCTC10146_00152</name>
</gene>
<dbReference type="HAMAP" id="MF_00019">
    <property type="entry name" value="PlsX"/>
    <property type="match status" value="1"/>
</dbReference>
<dbReference type="UniPathway" id="UPA00085"/>
<dbReference type="GO" id="GO:0005737">
    <property type="term" value="C:cytoplasm"/>
    <property type="evidence" value="ECO:0007669"/>
    <property type="project" value="UniProtKB-SubCell"/>
</dbReference>
<dbReference type="Gene3D" id="3.40.718.10">
    <property type="entry name" value="Isopropylmalate Dehydrogenase"/>
    <property type="match status" value="1"/>
</dbReference>
<comment type="similarity">
    <text evidence="10">Belongs to the PlsX family.</text>
</comment>
<dbReference type="EMBL" id="LR215010">
    <property type="protein sequence ID" value="VEU68704.1"/>
    <property type="molecule type" value="Genomic_DNA"/>
</dbReference>
<evidence type="ECO:0000313" key="11">
    <source>
        <dbReference type="EMBL" id="VEU68704.1"/>
    </source>
</evidence>
<dbReference type="RefSeq" id="WP_004794479.1">
    <property type="nucleotide sequence ID" value="NZ_LR215010.1"/>
</dbReference>
<keyword evidence="7 10" id="KW-1208">Phospholipid metabolism</keyword>
<dbReference type="SUPFAM" id="SSF53659">
    <property type="entry name" value="Isocitrate/Isopropylmalate dehydrogenase-like"/>
    <property type="match status" value="1"/>
</dbReference>
<dbReference type="PANTHER" id="PTHR30100:SF1">
    <property type="entry name" value="PHOSPHATE ACYLTRANSFERASE"/>
    <property type="match status" value="1"/>
</dbReference>
<comment type="catalytic activity">
    <reaction evidence="1 10">
        <text>a fatty acyl-[ACP] + phosphate = an acyl phosphate + holo-[ACP]</text>
        <dbReference type="Rhea" id="RHEA:42292"/>
        <dbReference type="Rhea" id="RHEA-COMP:9685"/>
        <dbReference type="Rhea" id="RHEA-COMP:14125"/>
        <dbReference type="ChEBI" id="CHEBI:43474"/>
        <dbReference type="ChEBI" id="CHEBI:59918"/>
        <dbReference type="ChEBI" id="CHEBI:64479"/>
        <dbReference type="ChEBI" id="CHEBI:138651"/>
        <dbReference type="EC" id="2.3.1.274"/>
    </reaction>
</comment>
<evidence type="ECO:0000256" key="7">
    <source>
        <dbReference type="ARBA" id="ARBA00023264"/>
    </source>
</evidence>
<dbReference type="GO" id="GO:0006633">
    <property type="term" value="P:fatty acid biosynthetic process"/>
    <property type="evidence" value="ECO:0007669"/>
    <property type="project" value="UniProtKB-UniRule"/>
</dbReference>
<dbReference type="NCBIfam" id="TIGR00182">
    <property type="entry name" value="plsX"/>
    <property type="match status" value="1"/>
</dbReference>
<evidence type="ECO:0000256" key="10">
    <source>
        <dbReference type="HAMAP-Rule" id="MF_00019"/>
    </source>
</evidence>
<comment type="subcellular location">
    <subcellularLocation>
        <location evidence="10">Cytoplasm</location>
    </subcellularLocation>
    <text evidence="10">Associated with the membrane possibly through PlsY.</text>
</comment>
<protein>
    <recommendedName>
        <fullName evidence="8 10">Phosphate acyltransferase</fullName>
        <ecNumber evidence="8 10">2.3.1.274</ecNumber>
    </recommendedName>
    <alternativeName>
        <fullName evidence="10">Acyl-ACP phosphotransacylase</fullName>
    </alternativeName>
    <alternativeName>
        <fullName evidence="10">Acyl-[acyl-carrier-protein]--phosphate acyltransferase</fullName>
    </alternativeName>
    <alternativeName>
        <fullName evidence="10">Phosphate-acyl-ACP acyltransferase</fullName>
    </alternativeName>
</protein>
<name>A0A449AQ59_9BACT</name>
<comment type="subunit">
    <text evidence="9 10">Homodimer. Probably interacts with PlsY.</text>
</comment>
<keyword evidence="2 10" id="KW-0963">Cytoplasm</keyword>
<organism evidence="11 12">
    <name type="scientific">Mycoplasmopsis canis</name>
    <dbReference type="NCBI Taxonomy" id="29555"/>
    <lineage>
        <taxon>Bacteria</taxon>
        <taxon>Bacillati</taxon>
        <taxon>Mycoplasmatota</taxon>
        <taxon>Mycoplasmoidales</taxon>
        <taxon>Metamycoplasmataceae</taxon>
        <taxon>Mycoplasmopsis</taxon>
    </lineage>
</organism>
<dbReference type="PIRSF" id="PIRSF002465">
    <property type="entry name" value="Phsphlp_syn_PlsX"/>
    <property type="match status" value="1"/>
</dbReference>
<evidence type="ECO:0000256" key="4">
    <source>
        <dbReference type="ARBA" id="ARBA00022679"/>
    </source>
</evidence>
<accession>A0A449AQ59</accession>
<keyword evidence="11" id="KW-0012">Acyltransferase</keyword>
<dbReference type="GO" id="GO:0008654">
    <property type="term" value="P:phospholipid biosynthetic process"/>
    <property type="evidence" value="ECO:0007669"/>
    <property type="project" value="UniProtKB-KW"/>
</dbReference>
<keyword evidence="5 10" id="KW-0443">Lipid metabolism</keyword>
<evidence type="ECO:0000256" key="6">
    <source>
        <dbReference type="ARBA" id="ARBA00023209"/>
    </source>
</evidence>
<comment type="pathway">
    <text evidence="10">Lipid metabolism; phospholipid metabolism.</text>
</comment>
<keyword evidence="6 10" id="KW-0594">Phospholipid biosynthesis</keyword>
<evidence type="ECO:0000256" key="3">
    <source>
        <dbReference type="ARBA" id="ARBA00022516"/>
    </source>
</evidence>
<reference evidence="11 12" key="1">
    <citation type="submission" date="2019-01" db="EMBL/GenBank/DDBJ databases">
        <authorList>
            <consortium name="Pathogen Informatics"/>
        </authorList>
    </citation>
    <scope>NUCLEOTIDE SEQUENCE [LARGE SCALE GENOMIC DNA]</scope>
    <source>
        <strain evidence="11 12">NCTC10146</strain>
    </source>
</reference>
<evidence type="ECO:0000313" key="12">
    <source>
        <dbReference type="Proteomes" id="UP000290495"/>
    </source>
</evidence>
<dbReference type="InterPro" id="IPR003664">
    <property type="entry name" value="FA_synthesis"/>
</dbReference>
<evidence type="ECO:0000256" key="9">
    <source>
        <dbReference type="ARBA" id="ARBA00046608"/>
    </source>
</evidence>
<comment type="function">
    <text evidence="10">Catalyzes the reversible formation of acyl-phosphate (acyl-PO(4)) from acyl-[acyl-carrier-protein] (acyl-ACP). This enzyme utilizes acyl-ACP as fatty acyl donor, but not acyl-CoA.</text>
</comment>
<dbReference type="InterPro" id="IPR012281">
    <property type="entry name" value="Phospholipid_synth_PlsX-like"/>
</dbReference>
<evidence type="ECO:0000256" key="1">
    <source>
        <dbReference type="ARBA" id="ARBA00001232"/>
    </source>
</evidence>
<dbReference type="PANTHER" id="PTHR30100">
    <property type="entry name" value="FATTY ACID/PHOSPHOLIPID SYNTHESIS PROTEIN PLSX"/>
    <property type="match status" value="1"/>
</dbReference>
<sequence>MKRIVLDINGLDLGEQVFYDASYEFLKKHSDLEITLIGNTQYIKTKEDLKNLILVNNNLKFTDPKNIRMSLKENTSMNEAITGVVEGKFDGVISGGDSGSYISSLTFKSGRIEGISRPAFMPIITALNGRKLLLTDVGANLEVKPENLHEWAKLASVFSSTMFNIKNPNLTLLNIGTEEYKGFEYVKEAASLIKNDSSLNYIGFSESRNLLKGEFDVAIIDGYGGNLILKSYEGAVLSFKDSIKESALKKLKTKIGLLLLKPVFIDIMKKLDYRNIGAAWVIGVKSLALKIHGSSDQKAIYSALTQMYDAIDKNLISELNKVKNV</sequence>
<evidence type="ECO:0000256" key="8">
    <source>
        <dbReference type="ARBA" id="ARBA00024069"/>
    </source>
</evidence>
<dbReference type="Proteomes" id="UP000290495">
    <property type="component" value="Chromosome"/>
</dbReference>
<keyword evidence="4 10" id="KW-0808">Transferase</keyword>